<dbReference type="SMART" id="SM00491">
    <property type="entry name" value="HELICc2"/>
    <property type="match status" value="1"/>
</dbReference>
<reference evidence="7" key="1">
    <citation type="submission" date="2021-04" db="EMBL/GenBank/DDBJ databases">
        <title>A novel Synergistetes isolate from a pyrite-forming mixed culture.</title>
        <authorList>
            <person name="Bunk B."/>
            <person name="Sproer C."/>
            <person name="Spring S."/>
            <person name="Pester M."/>
        </authorList>
    </citation>
    <scope>NUCLEOTIDE SEQUENCE [LARGE SCALE GENOMIC DNA]</scope>
    <source>
        <strain evidence="7">J.5.4.2-T.3.5.2</strain>
    </source>
</reference>
<dbReference type="InterPro" id="IPR006555">
    <property type="entry name" value="ATP-dep_Helicase_C"/>
</dbReference>
<keyword evidence="1" id="KW-0547">Nucleotide-binding</keyword>
<dbReference type="EMBL" id="CP072943">
    <property type="protein sequence ID" value="QTX31428.1"/>
    <property type="molecule type" value="Genomic_DNA"/>
</dbReference>
<dbReference type="RefSeq" id="WP_274372590.1">
    <property type="nucleotide sequence ID" value="NZ_CP072943.1"/>
</dbReference>
<evidence type="ECO:0000313" key="7">
    <source>
        <dbReference type="Proteomes" id="UP000671879"/>
    </source>
</evidence>
<sequence length="647" mass="70907">MAIDETSFPSMEALFGRGGPFSRALAAYEERPQQTRLAQAVARALDEGSGYLLAAEAPTGVGKSFALLAPAMLRVLDRGERLLFLTAGIPLQEQLLNKDLPLLASTLERDVAYGLLKGRRNYACLLKVHELGGEGYLSFNDGGFASSRIVQWAAETETGDLSELDIAPSHPALARVASSHKGCLGGSCPFHDRCFVVKALQRAQGWQIVVANYHLFFSYVLGAGRPFPVPFDILLCDEAHHMAEAARASASRRSALAEWSRLLSRATLNRFTPFFEEAGLAPSEAGERFNEGLAHLAGLFDKLSALLPRGRGLQTAPEFLGSDGGTAFEIVGSLERALQSVGEGDDDPVRAEFLLWRDELRQAREDLAWCLDVGQFPNWAYWWDGEALSSAPTLSSTLIRQALDQSEPRVIVAASATMTLEGDFGFWSHETGLEPDETLCLDSPFDLASQMETWVVDMGLAVGDEGYDERVARVVEKLCDDNGGSTLILLSSIRLLKEVGKRLQSRRKPYNVLVQGDLPRGTLLAAFRDDVTSVLVGSVSFREGIDIPGEGLTQVIVDRIPFPHPQDPLVEARSRLEGARSFATVTLPWAKLYLRQALGRLIRSGSDRGRAVILDNRVLVRRGWRVVECLPPAPLKRVTLKVQARRD</sequence>
<organism evidence="6 7">
    <name type="scientific">Aminithiophilus ramosus</name>
    <dbReference type="NCBI Taxonomy" id="3029084"/>
    <lineage>
        <taxon>Bacteria</taxon>
        <taxon>Thermotogati</taxon>
        <taxon>Synergistota</taxon>
        <taxon>Synergistia</taxon>
        <taxon>Synergistales</taxon>
        <taxon>Aminithiophilaceae</taxon>
        <taxon>Aminithiophilus</taxon>
    </lineage>
</organism>
<accession>A0A9Q7A9W6</accession>
<protein>
    <submittedName>
        <fullName evidence="6">ATP-dependent DNA helicase</fullName>
    </submittedName>
</protein>
<feature type="domain" description="Helicase ATP-binding" evidence="5">
    <location>
        <begin position="20"/>
        <end position="303"/>
    </location>
</feature>
<dbReference type="Pfam" id="PF13307">
    <property type="entry name" value="Helicase_C_2"/>
    <property type="match status" value="1"/>
</dbReference>
<proteinExistence type="inferred from homology"/>
<dbReference type="Proteomes" id="UP000671879">
    <property type="component" value="Chromosome"/>
</dbReference>
<dbReference type="GO" id="GO:0003678">
    <property type="term" value="F:DNA helicase activity"/>
    <property type="evidence" value="ECO:0007669"/>
    <property type="project" value="TreeGrafter"/>
</dbReference>
<dbReference type="InterPro" id="IPR014013">
    <property type="entry name" value="Helic_SF1/SF2_ATP-bd_DinG/Rad3"/>
</dbReference>
<dbReference type="PROSITE" id="PS51193">
    <property type="entry name" value="HELICASE_ATP_BIND_2"/>
    <property type="match status" value="1"/>
</dbReference>
<dbReference type="GO" id="GO:0005524">
    <property type="term" value="F:ATP binding"/>
    <property type="evidence" value="ECO:0007669"/>
    <property type="project" value="UniProtKB-KW"/>
</dbReference>
<name>A0A9Q7A9W6_9BACT</name>
<gene>
    <name evidence="6" type="ORF">KAR29_08595</name>
</gene>
<evidence type="ECO:0000313" key="6">
    <source>
        <dbReference type="EMBL" id="QTX31428.1"/>
    </source>
</evidence>
<keyword evidence="7" id="KW-1185">Reference proteome</keyword>
<evidence type="ECO:0000259" key="5">
    <source>
        <dbReference type="PROSITE" id="PS51193"/>
    </source>
</evidence>
<dbReference type="AlphaFoldDB" id="A0A9Q7A9W6"/>
<dbReference type="KEGG" id="aram:KAR29_08595"/>
<evidence type="ECO:0000256" key="2">
    <source>
        <dbReference type="ARBA" id="ARBA00022801"/>
    </source>
</evidence>
<dbReference type="InterPro" id="IPR045028">
    <property type="entry name" value="DinG/Rad3-like"/>
</dbReference>
<dbReference type="PANTHER" id="PTHR11472">
    <property type="entry name" value="DNA REPAIR DEAD HELICASE RAD3/XP-D SUBFAMILY MEMBER"/>
    <property type="match status" value="1"/>
</dbReference>
<comment type="similarity">
    <text evidence="4">Belongs to the helicase family. DinG subfamily.</text>
</comment>
<keyword evidence="3" id="KW-0067">ATP-binding</keyword>
<dbReference type="GO" id="GO:0016818">
    <property type="term" value="F:hydrolase activity, acting on acid anhydrides, in phosphorus-containing anhydrides"/>
    <property type="evidence" value="ECO:0007669"/>
    <property type="project" value="InterPro"/>
</dbReference>
<evidence type="ECO:0000256" key="4">
    <source>
        <dbReference type="ARBA" id="ARBA00038058"/>
    </source>
</evidence>
<dbReference type="PANTHER" id="PTHR11472:SF34">
    <property type="entry name" value="REGULATOR OF TELOMERE ELONGATION HELICASE 1"/>
    <property type="match status" value="1"/>
</dbReference>
<evidence type="ECO:0000256" key="3">
    <source>
        <dbReference type="ARBA" id="ARBA00022840"/>
    </source>
</evidence>
<keyword evidence="6" id="KW-0347">Helicase</keyword>
<dbReference type="GO" id="GO:0006281">
    <property type="term" value="P:DNA repair"/>
    <property type="evidence" value="ECO:0007669"/>
    <property type="project" value="TreeGrafter"/>
</dbReference>
<keyword evidence="2" id="KW-0378">Hydrolase</keyword>
<dbReference type="SUPFAM" id="SSF52540">
    <property type="entry name" value="P-loop containing nucleoside triphosphate hydrolases"/>
    <property type="match status" value="1"/>
</dbReference>
<dbReference type="GO" id="GO:0003676">
    <property type="term" value="F:nucleic acid binding"/>
    <property type="evidence" value="ECO:0007669"/>
    <property type="project" value="InterPro"/>
</dbReference>
<evidence type="ECO:0000256" key="1">
    <source>
        <dbReference type="ARBA" id="ARBA00022741"/>
    </source>
</evidence>
<dbReference type="Gene3D" id="3.40.50.300">
    <property type="entry name" value="P-loop containing nucleotide triphosphate hydrolases"/>
    <property type="match status" value="2"/>
</dbReference>
<dbReference type="InterPro" id="IPR027417">
    <property type="entry name" value="P-loop_NTPase"/>
</dbReference>